<keyword evidence="1" id="KW-0472">Membrane</keyword>
<name>A0A7C9DXP2_OPUST</name>
<sequence length="108" mass="12208">MGGSMYWLGVSMDTPSPRKKKIIIQFFYFYLFFICILGIMLIDGHPYLKSLDPPLARTTQKLAAPPPLIAQNRSSPIVFRFITFPLASTTCASIILSIDKPYCLIMFP</sequence>
<reference evidence="2" key="1">
    <citation type="journal article" date="2013" name="J. Plant Res.">
        <title>Effect of fungi and light on seed germination of three Opuntia species from semiarid lands of central Mexico.</title>
        <authorList>
            <person name="Delgado-Sanchez P."/>
            <person name="Jimenez-Bremont J.F."/>
            <person name="Guerrero-Gonzalez Mde L."/>
            <person name="Flores J."/>
        </authorList>
    </citation>
    <scope>NUCLEOTIDE SEQUENCE</scope>
    <source>
        <tissue evidence="2">Cladode</tissue>
    </source>
</reference>
<protein>
    <submittedName>
        <fullName evidence="2">Uncharacterized protein</fullName>
    </submittedName>
</protein>
<organism evidence="2">
    <name type="scientific">Opuntia streptacantha</name>
    <name type="common">Prickly pear cactus</name>
    <name type="synonym">Opuntia cardona</name>
    <dbReference type="NCBI Taxonomy" id="393608"/>
    <lineage>
        <taxon>Eukaryota</taxon>
        <taxon>Viridiplantae</taxon>
        <taxon>Streptophyta</taxon>
        <taxon>Embryophyta</taxon>
        <taxon>Tracheophyta</taxon>
        <taxon>Spermatophyta</taxon>
        <taxon>Magnoliopsida</taxon>
        <taxon>eudicotyledons</taxon>
        <taxon>Gunneridae</taxon>
        <taxon>Pentapetalae</taxon>
        <taxon>Caryophyllales</taxon>
        <taxon>Cactineae</taxon>
        <taxon>Cactaceae</taxon>
        <taxon>Opuntioideae</taxon>
        <taxon>Opuntia</taxon>
    </lineage>
</organism>
<dbReference type="EMBL" id="GISG01165784">
    <property type="protein sequence ID" value="MBA4650605.1"/>
    <property type="molecule type" value="Transcribed_RNA"/>
</dbReference>
<reference evidence="2" key="2">
    <citation type="submission" date="2020-07" db="EMBL/GenBank/DDBJ databases">
        <authorList>
            <person name="Vera ALvarez R."/>
            <person name="Arias-Moreno D.M."/>
            <person name="Jimenez-Jacinto V."/>
            <person name="Jimenez-Bremont J.F."/>
            <person name="Swaminathan K."/>
            <person name="Moose S.P."/>
            <person name="Guerrero-Gonzalez M.L."/>
            <person name="Marino-Ramirez L."/>
            <person name="Landsman D."/>
            <person name="Rodriguez-Kessler M."/>
            <person name="Delgado-Sanchez P."/>
        </authorList>
    </citation>
    <scope>NUCLEOTIDE SEQUENCE</scope>
    <source>
        <tissue evidence="2">Cladode</tissue>
    </source>
</reference>
<keyword evidence="1" id="KW-0812">Transmembrane</keyword>
<feature type="transmembrane region" description="Helical" evidence="1">
    <location>
        <begin position="77"/>
        <end position="98"/>
    </location>
</feature>
<evidence type="ECO:0000313" key="2">
    <source>
        <dbReference type="EMBL" id="MBA4650605.1"/>
    </source>
</evidence>
<proteinExistence type="predicted"/>
<accession>A0A7C9DXP2</accession>
<feature type="transmembrane region" description="Helical" evidence="1">
    <location>
        <begin position="22"/>
        <end position="42"/>
    </location>
</feature>
<dbReference type="AlphaFoldDB" id="A0A7C9DXP2"/>
<keyword evidence="1" id="KW-1133">Transmembrane helix</keyword>
<evidence type="ECO:0000256" key="1">
    <source>
        <dbReference type="SAM" id="Phobius"/>
    </source>
</evidence>